<proteinExistence type="predicted"/>
<evidence type="ECO:0000259" key="1">
    <source>
        <dbReference type="Pfam" id="PF03865"/>
    </source>
</evidence>
<protein>
    <submittedName>
        <fullName evidence="2">ShlB/FhaC/HecB family hemolysin secretion/activation protein</fullName>
    </submittedName>
</protein>
<dbReference type="Proteomes" id="UP000269041">
    <property type="component" value="Unassembled WGS sequence"/>
</dbReference>
<organism evidence="2 3">
    <name type="scientific">Vibrio pectenicida</name>
    <dbReference type="NCBI Taxonomy" id="62763"/>
    <lineage>
        <taxon>Bacteria</taxon>
        <taxon>Pseudomonadati</taxon>
        <taxon>Pseudomonadota</taxon>
        <taxon>Gammaproteobacteria</taxon>
        <taxon>Vibrionales</taxon>
        <taxon>Vibrionaceae</taxon>
        <taxon>Vibrio</taxon>
    </lineage>
</organism>
<dbReference type="InterPro" id="IPR005565">
    <property type="entry name" value="Hemolysn_activator_HlyB_C"/>
</dbReference>
<feature type="domain" description="Haemolysin activator HlyB C-terminal" evidence="1">
    <location>
        <begin position="8"/>
        <end position="119"/>
    </location>
</feature>
<keyword evidence="3" id="KW-1185">Reference proteome</keyword>
<dbReference type="InterPro" id="IPR051544">
    <property type="entry name" value="TPS_OM_transporter"/>
</dbReference>
<accession>A0A427U035</accession>
<dbReference type="PANTHER" id="PTHR34597">
    <property type="entry name" value="SLR1661 PROTEIN"/>
    <property type="match status" value="1"/>
</dbReference>
<dbReference type="GO" id="GO:0098046">
    <property type="term" value="C:type V protein secretion system complex"/>
    <property type="evidence" value="ECO:0007669"/>
    <property type="project" value="TreeGrafter"/>
</dbReference>
<dbReference type="GO" id="GO:0008320">
    <property type="term" value="F:protein transmembrane transporter activity"/>
    <property type="evidence" value="ECO:0007669"/>
    <property type="project" value="TreeGrafter"/>
</dbReference>
<name>A0A427U035_9VIBR</name>
<dbReference type="AlphaFoldDB" id="A0A427U035"/>
<evidence type="ECO:0000313" key="3">
    <source>
        <dbReference type="Proteomes" id="UP000269041"/>
    </source>
</evidence>
<sequence>MTAHTQGVFDKINLDVRRIQALPAKKLSLYVRIVGQKTFENLDSSEDFGLGGPNGVRAYPVGESYGDEGIFGQVELRHTYNNNINPYIFYDYGHIKTNHTSWTTQDNDRSIGGIGFGLQATYKSLNIDTAAAWRTVGGLPQSDSRITTPTLWLNISYNF</sequence>
<dbReference type="Pfam" id="PF03865">
    <property type="entry name" value="ShlB"/>
    <property type="match status" value="1"/>
</dbReference>
<dbReference type="OrthoDB" id="572300at2"/>
<reference evidence="2 3" key="1">
    <citation type="submission" date="2018-12" db="EMBL/GenBank/DDBJ databases">
        <title>Genomic taxonomy of the Vibrionaceae family.</title>
        <authorList>
            <person name="Gomez-Gil B."/>
            <person name="Enciso-Ibarra K."/>
        </authorList>
    </citation>
    <scope>NUCLEOTIDE SEQUENCE [LARGE SCALE GENOMIC DNA]</scope>
    <source>
        <strain evidence="2 3">CAIM 594</strain>
    </source>
</reference>
<gene>
    <name evidence="2" type="ORF">EJA03_16950</name>
</gene>
<evidence type="ECO:0000313" key="2">
    <source>
        <dbReference type="EMBL" id="RSD29860.1"/>
    </source>
</evidence>
<dbReference type="PANTHER" id="PTHR34597:SF1">
    <property type="entry name" value="HEME_HEMOPEXIN TRANSPORTER PROTEIN HUXB"/>
    <property type="match status" value="1"/>
</dbReference>
<comment type="caution">
    <text evidence="2">The sequence shown here is derived from an EMBL/GenBank/DDBJ whole genome shotgun (WGS) entry which is preliminary data.</text>
</comment>
<dbReference type="EMBL" id="RSFA01000103">
    <property type="protein sequence ID" value="RSD29860.1"/>
    <property type="molecule type" value="Genomic_DNA"/>
</dbReference>
<dbReference type="GO" id="GO:0046819">
    <property type="term" value="P:protein secretion by the type V secretion system"/>
    <property type="evidence" value="ECO:0007669"/>
    <property type="project" value="TreeGrafter"/>
</dbReference>
<dbReference type="Gene3D" id="2.40.160.50">
    <property type="entry name" value="membrane protein fhac: a member of the omp85/tpsb transporter family"/>
    <property type="match status" value="1"/>
</dbReference>